<dbReference type="Ensembl" id="ENSNMLT00000012027.1">
    <property type="protein sequence ID" value="ENSNMLP00000010633.1"/>
    <property type="gene ID" value="ENSNMLG00000006358.1"/>
</dbReference>
<keyword evidence="7 10" id="KW-1133">Transmembrane helix</keyword>
<comment type="similarity">
    <text evidence="2">Belongs to the nicastrin family.</text>
</comment>
<evidence type="ECO:0000313" key="13">
    <source>
        <dbReference type="Proteomes" id="UP000694523"/>
    </source>
</evidence>
<comment type="subcellular location">
    <subcellularLocation>
        <location evidence="1">Membrane</location>
        <topology evidence="1">Single-pass type I membrane protein</topology>
    </subcellularLocation>
</comment>
<evidence type="ECO:0000256" key="10">
    <source>
        <dbReference type="SAM" id="Phobius"/>
    </source>
</evidence>
<keyword evidence="6" id="KW-0914">Notch signaling pathway</keyword>
<dbReference type="InterPro" id="IPR041084">
    <property type="entry name" value="Ncstrn_small"/>
</dbReference>
<organism evidence="12 13">
    <name type="scientific">Neogobius melanostomus</name>
    <name type="common">round goby</name>
    <dbReference type="NCBI Taxonomy" id="47308"/>
    <lineage>
        <taxon>Eukaryota</taxon>
        <taxon>Metazoa</taxon>
        <taxon>Chordata</taxon>
        <taxon>Craniata</taxon>
        <taxon>Vertebrata</taxon>
        <taxon>Euteleostomi</taxon>
        <taxon>Actinopterygii</taxon>
        <taxon>Neopterygii</taxon>
        <taxon>Teleostei</taxon>
        <taxon>Neoteleostei</taxon>
        <taxon>Acanthomorphata</taxon>
        <taxon>Gobiaria</taxon>
        <taxon>Gobiiformes</taxon>
        <taxon>Gobioidei</taxon>
        <taxon>Gobiidae</taxon>
        <taxon>Benthophilinae</taxon>
        <taxon>Neogobiini</taxon>
        <taxon>Neogobius</taxon>
    </lineage>
</organism>
<evidence type="ECO:0000256" key="2">
    <source>
        <dbReference type="ARBA" id="ARBA00007717"/>
    </source>
</evidence>
<evidence type="ECO:0000256" key="4">
    <source>
        <dbReference type="ARBA" id="ARBA00022692"/>
    </source>
</evidence>
<keyword evidence="13" id="KW-1185">Reference proteome</keyword>
<dbReference type="AlphaFoldDB" id="A0A8C6STC9"/>
<proteinExistence type="inferred from homology"/>
<evidence type="ECO:0000256" key="1">
    <source>
        <dbReference type="ARBA" id="ARBA00004479"/>
    </source>
</evidence>
<reference evidence="12" key="2">
    <citation type="submission" date="2025-09" db="UniProtKB">
        <authorList>
            <consortium name="Ensembl"/>
        </authorList>
    </citation>
    <scope>IDENTIFICATION</scope>
</reference>
<evidence type="ECO:0000256" key="7">
    <source>
        <dbReference type="ARBA" id="ARBA00022989"/>
    </source>
</evidence>
<feature type="domain" description="Nicastrin small lobe" evidence="11">
    <location>
        <begin position="28"/>
        <end position="202"/>
    </location>
</feature>
<dbReference type="GO" id="GO:0007219">
    <property type="term" value="P:Notch signaling pathway"/>
    <property type="evidence" value="ECO:0007669"/>
    <property type="project" value="UniProtKB-KW"/>
</dbReference>
<evidence type="ECO:0000256" key="9">
    <source>
        <dbReference type="ARBA" id="ARBA00023180"/>
    </source>
</evidence>
<dbReference type="SUPFAM" id="SSF53187">
    <property type="entry name" value="Zn-dependent exopeptidases"/>
    <property type="match status" value="1"/>
</dbReference>
<evidence type="ECO:0000256" key="6">
    <source>
        <dbReference type="ARBA" id="ARBA00022976"/>
    </source>
</evidence>
<evidence type="ECO:0000256" key="8">
    <source>
        <dbReference type="ARBA" id="ARBA00023136"/>
    </source>
</evidence>
<dbReference type="GO" id="GO:0007220">
    <property type="term" value="P:Notch receptor processing"/>
    <property type="evidence" value="ECO:0007669"/>
    <property type="project" value="TreeGrafter"/>
</dbReference>
<evidence type="ECO:0000313" key="12">
    <source>
        <dbReference type="Ensembl" id="ENSNMLP00000010633.1"/>
    </source>
</evidence>
<reference evidence="12" key="1">
    <citation type="submission" date="2025-08" db="UniProtKB">
        <authorList>
            <consortium name="Ensembl"/>
        </authorList>
    </citation>
    <scope>IDENTIFICATION</scope>
</reference>
<accession>A0A8C6STC9</accession>
<dbReference type="Proteomes" id="UP000694523">
    <property type="component" value="Unplaced"/>
</dbReference>
<dbReference type="Pfam" id="PF05450">
    <property type="entry name" value="Nicastrin"/>
    <property type="match status" value="1"/>
</dbReference>
<dbReference type="PANTHER" id="PTHR21092">
    <property type="entry name" value="NICASTRIN"/>
    <property type="match status" value="1"/>
</dbReference>
<name>A0A8C6STC9_9GOBI</name>
<keyword evidence="8 10" id="KW-0472">Membrane</keyword>
<dbReference type="Pfam" id="PF18266">
    <property type="entry name" value="Ncstrn_small"/>
    <property type="match status" value="1"/>
</dbReference>
<dbReference type="InterPro" id="IPR008710">
    <property type="entry name" value="Nicastrin"/>
</dbReference>
<evidence type="ECO:0000256" key="3">
    <source>
        <dbReference type="ARBA" id="ARBA00015303"/>
    </source>
</evidence>
<dbReference type="GO" id="GO:0005886">
    <property type="term" value="C:plasma membrane"/>
    <property type="evidence" value="ECO:0007669"/>
    <property type="project" value="TreeGrafter"/>
</dbReference>
<dbReference type="PANTHER" id="PTHR21092:SF0">
    <property type="entry name" value="NICASTRIN"/>
    <property type="match status" value="1"/>
</dbReference>
<sequence length="682" mass="75603">MCCASFSVGIDCNSVEKKIYVDLNYTVPCVRLLNATHQIGCQSSLSGDVGVLHVLESEENLDWVLNTGHSPPYMVILEAELFTRSIMMKLKNGSRRVAGVAVIEPNTNLPGGFSPHTKCPNENTGVYTEKYDPALARCNATLWNPLGNGLSYEEFDFPIFSLKDDNDTQVIRQCYLDHNRGANGSIPEYPLCAMQLFSHMSAVTDTPTCIRRNKIQHDFSISPGTCTNLCSLPPTICTSTNDLSLMLTVPLDSRSFFFDLAPGAQSSASGLIALLAAAQALKNITEAAQPNKTILYAFFEGETFDYIGSSRMVYDMRNGQFVVDLDNVHSVVEVGQVTENSQIWLHSDPVSRRNSSVDEEVCVFLIFEESSGAAAVNTNVSVQEPQESQPLPPASFQRFLRERPLPGIVIQDHASTFTNRYYESMFDNPENLNMSYPPDLTPEQKLNFVTETAKALADVATLIAQTLFLQAGGEAAQAPSITADPQIVTQLLYGFLVRSKNSWFEQIVPSDFVSRLVDRPTNFYTGVHMQKSEATFLVEYILANLTGKVVNVTQEDCKNQRENKDDKESKHMFSYAWVQGALAANSTERDSFCVRSSVRWSTAKSPAFDLEDLTSTDYSTWTESRWKKITGRIFLVASHDLEMLTLGVGIAILLVSLFLTYMISSKADILFCAGREPTSATY</sequence>
<keyword evidence="9" id="KW-0325">Glycoprotein</keyword>
<protein>
    <recommendedName>
        <fullName evidence="3">Nicastrin</fullName>
    </recommendedName>
</protein>
<dbReference type="GO" id="GO:0016485">
    <property type="term" value="P:protein processing"/>
    <property type="evidence" value="ECO:0007669"/>
    <property type="project" value="InterPro"/>
</dbReference>
<keyword evidence="4 10" id="KW-0812">Transmembrane</keyword>
<feature type="transmembrane region" description="Helical" evidence="10">
    <location>
        <begin position="643"/>
        <end position="663"/>
    </location>
</feature>
<evidence type="ECO:0000259" key="11">
    <source>
        <dbReference type="Pfam" id="PF18266"/>
    </source>
</evidence>
<dbReference type="Gene3D" id="3.40.630.10">
    <property type="entry name" value="Zn peptidases"/>
    <property type="match status" value="1"/>
</dbReference>
<keyword evidence="5" id="KW-0732">Signal</keyword>
<evidence type="ECO:0000256" key="5">
    <source>
        <dbReference type="ARBA" id="ARBA00022729"/>
    </source>
</evidence>